<organism evidence="1">
    <name type="scientific">Catovirus CTV1</name>
    <dbReference type="NCBI Taxonomy" id="1977631"/>
    <lineage>
        <taxon>Viruses</taxon>
        <taxon>Varidnaviria</taxon>
        <taxon>Bamfordvirae</taxon>
        <taxon>Nucleocytoviricota</taxon>
        <taxon>Megaviricetes</taxon>
        <taxon>Imitervirales</taxon>
        <taxon>Mimiviridae</taxon>
        <taxon>Klosneuvirinae</taxon>
        <taxon>Catovirus</taxon>
    </lineage>
</organism>
<dbReference type="EMBL" id="KY684083">
    <property type="protein sequence ID" value="ARF08549.1"/>
    <property type="molecule type" value="Genomic_DNA"/>
</dbReference>
<name>A0A1V0SA27_9VIRU</name>
<gene>
    <name evidence="1" type="ORF">Catovirus_1_599</name>
</gene>
<accession>A0A1V0SA27</accession>
<evidence type="ECO:0000313" key="1">
    <source>
        <dbReference type="EMBL" id="ARF08549.1"/>
    </source>
</evidence>
<reference evidence="1" key="1">
    <citation type="journal article" date="2017" name="Science">
        <title>Giant viruses with an expanded complement of translation system components.</title>
        <authorList>
            <person name="Schulz F."/>
            <person name="Yutin N."/>
            <person name="Ivanova N.N."/>
            <person name="Ortega D.R."/>
            <person name="Lee T.K."/>
            <person name="Vierheilig J."/>
            <person name="Daims H."/>
            <person name="Horn M."/>
            <person name="Wagner M."/>
            <person name="Jensen G.J."/>
            <person name="Kyrpides N.C."/>
            <person name="Koonin E.V."/>
            <person name="Woyke T."/>
        </authorList>
    </citation>
    <scope>NUCLEOTIDE SEQUENCE</scope>
    <source>
        <strain evidence="1">CTV1</strain>
    </source>
</reference>
<sequence length="64" mass="7655">MTICANYLPLKDSIKLQYLCKNLFEFRMEYFVFHKLNVKFLEKHAESIFKLDLTKAVGFSFDNI</sequence>
<protein>
    <submittedName>
        <fullName evidence="1">Uncharacterized protein</fullName>
    </submittedName>
</protein>
<proteinExistence type="predicted"/>